<dbReference type="SUPFAM" id="SSF55811">
    <property type="entry name" value="Nudix"/>
    <property type="match status" value="1"/>
</dbReference>
<keyword evidence="8" id="KW-1185">Reference proteome</keyword>
<dbReference type="GO" id="GO:0046872">
    <property type="term" value="F:metal ion binding"/>
    <property type="evidence" value="ECO:0007669"/>
    <property type="project" value="UniProtKB-KW"/>
</dbReference>
<protein>
    <submittedName>
        <fullName evidence="7">NUDIX hydrolase</fullName>
    </submittedName>
</protein>
<evidence type="ECO:0000256" key="4">
    <source>
        <dbReference type="ARBA" id="ARBA00022801"/>
    </source>
</evidence>
<proteinExistence type="predicted"/>
<dbReference type="InterPro" id="IPR039121">
    <property type="entry name" value="NUDT19"/>
</dbReference>
<dbReference type="KEGG" id="clia:C3E79_04565"/>
<dbReference type="OrthoDB" id="7183442at2"/>
<accession>A0A2S0WGY0</accession>
<dbReference type="PANTHER" id="PTHR12318">
    <property type="entry name" value="TESTOSTERONE-REGULATED PROTEIN RP2"/>
    <property type="match status" value="1"/>
</dbReference>
<evidence type="ECO:0000313" key="7">
    <source>
        <dbReference type="EMBL" id="AWB85048.1"/>
    </source>
</evidence>
<evidence type="ECO:0000256" key="6">
    <source>
        <dbReference type="ARBA" id="ARBA00023211"/>
    </source>
</evidence>
<dbReference type="Proteomes" id="UP000244754">
    <property type="component" value="Chromosome"/>
</dbReference>
<evidence type="ECO:0000256" key="3">
    <source>
        <dbReference type="ARBA" id="ARBA00022723"/>
    </source>
</evidence>
<comment type="cofactor">
    <cofactor evidence="1">
        <name>Mn(2+)</name>
        <dbReference type="ChEBI" id="CHEBI:29035"/>
    </cofactor>
</comment>
<evidence type="ECO:0000313" key="8">
    <source>
        <dbReference type="Proteomes" id="UP000244754"/>
    </source>
</evidence>
<dbReference type="AlphaFoldDB" id="A0A2S0WGY0"/>
<dbReference type="GO" id="GO:0016818">
    <property type="term" value="F:hydrolase activity, acting on acid anhydrides, in phosphorus-containing anhydrides"/>
    <property type="evidence" value="ECO:0007669"/>
    <property type="project" value="InterPro"/>
</dbReference>
<sequence length="264" mass="29354">MESSARLACTVILTRDGETGLEVWVFERVMSMPNYPGMTVFPGGGVDSRDFPHAESAGELWYGRSAEDLAAQLKVGSDTAYALLLAAVRELFEETGTLLAVDSAGDLPADAHSFHSQRVRMESHELSLTEVLRDKGLRVTPDLLLPFARWVGRSERGTTYDTFTWLARLPEGQQPDGRTGEADDANWFPPALLIDGWRAGLVRFAPSTWAQLLDISEFATTDDLWEATKGAEITLVRDDAVDNPRYAEFFTLRPEDRIGRPFEL</sequence>
<dbReference type="EMBL" id="CP026948">
    <property type="protein sequence ID" value="AWB85048.1"/>
    <property type="molecule type" value="Genomic_DNA"/>
</dbReference>
<dbReference type="Gene3D" id="3.90.79.10">
    <property type="entry name" value="Nucleoside Triphosphate Pyrophosphohydrolase"/>
    <property type="match status" value="1"/>
</dbReference>
<name>A0A2S0WGY0_9CORY</name>
<keyword evidence="5" id="KW-0460">Magnesium</keyword>
<dbReference type="PANTHER" id="PTHR12318:SF0">
    <property type="entry name" value="ACYL-COENZYME A DIPHOSPHATASE NUDT19"/>
    <property type="match status" value="1"/>
</dbReference>
<gene>
    <name evidence="7" type="ORF">C3E79_04565</name>
</gene>
<comment type="cofactor">
    <cofactor evidence="2">
        <name>Mg(2+)</name>
        <dbReference type="ChEBI" id="CHEBI:18420"/>
    </cofactor>
</comment>
<keyword evidence="6" id="KW-0464">Manganese</keyword>
<dbReference type="InterPro" id="IPR000086">
    <property type="entry name" value="NUDIX_hydrolase_dom"/>
</dbReference>
<evidence type="ECO:0000256" key="2">
    <source>
        <dbReference type="ARBA" id="ARBA00001946"/>
    </source>
</evidence>
<dbReference type="PROSITE" id="PS51462">
    <property type="entry name" value="NUDIX"/>
    <property type="match status" value="1"/>
</dbReference>
<evidence type="ECO:0000256" key="1">
    <source>
        <dbReference type="ARBA" id="ARBA00001936"/>
    </source>
</evidence>
<keyword evidence="4 7" id="KW-0378">Hydrolase</keyword>
<evidence type="ECO:0000256" key="5">
    <source>
        <dbReference type="ARBA" id="ARBA00022842"/>
    </source>
</evidence>
<reference evidence="8" key="1">
    <citation type="submission" date="2018-01" db="EMBL/GenBank/DDBJ databases">
        <authorList>
            <person name="Li J."/>
        </authorList>
    </citation>
    <scope>NUCLEOTIDE SEQUENCE [LARGE SCALE GENOMIC DNA]</scope>
    <source>
        <strain evidence="8">2184</strain>
    </source>
</reference>
<dbReference type="InterPro" id="IPR015797">
    <property type="entry name" value="NUDIX_hydrolase-like_dom_sf"/>
</dbReference>
<organism evidence="7 8">
    <name type="scientific">Corynebacterium liangguodongii</name>
    <dbReference type="NCBI Taxonomy" id="2079535"/>
    <lineage>
        <taxon>Bacteria</taxon>
        <taxon>Bacillati</taxon>
        <taxon>Actinomycetota</taxon>
        <taxon>Actinomycetes</taxon>
        <taxon>Mycobacteriales</taxon>
        <taxon>Corynebacteriaceae</taxon>
        <taxon>Corynebacterium</taxon>
    </lineage>
</organism>
<keyword evidence="3" id="KW-0479">Metal-binding</keyword>